<dbReference type="PANTHER" id="PTHR11239:SF1">
    <property type="entry name" value="DNA-DIRECTED RNA POLYMERASE II SUBUNIT RPB9"/>
    <property type="match status" value="1"/>
</dbReference>
<evidence type="ECO:0000256" key="11">
    <source>
        <dbReference type="ARBA" id="ARBA00042129"/>
    </source>
</evidence>
<evidence type="ECO:0000256" key="6">
    <source>
        <dbReference type="ARBA" id="ARBA00022723"/>
    </source>
</evidence>
<keyword evidence="10" id="KW-0539">Nucleus</keyword>
<keyword evidence="5" id="KW-0240">DNA-directed RNA polymerase</keyword>
<evidence type="ECO:0000256" key="8">
    <source>
        <dbReference type="ARBA" id="ARBA00022833"/>
    </source>
</evidence>
<protein>
    <recommendedName>
        <fullName evidence="4">DNA-directed RNA polymerase II subunit RPB9</fullName>
    </recommendedName>
    <alternativeName>
        <fullName evidence="11">DNA-directed RNA polymerase II subunit 9</fullName>
    </alternativeName>
</protein>
<comment type="subcellular location">
    <subcellularLocation>
        <location evidence="1">Nucleus</location>
        <location evidence="1">Nucleolus</location>
    </subcellularLocation>
</comment>
<comment type="similarity">
    <text evidence="2">Belongs to the archaeal RpoM/eukaryotic RPA12/RPB9/RPC11 RNA polymerase family.</text>
</comment>
<evidence type="ECO:0000313" key="15">
    <source>
        <dbReference type="Proteomes" id="UP000028045"/>
    </source>
</evidence>
<dbReference type="InterPro" id="IPR001529">
    <property type="entry name" value="Zn_ribbon_RPB9"/>
</dbReference>
<gene>
    <name evidence="14" type="ORF">S7711_05161</name>
</gene>
<keyword evidence="9" id="KW-0804">Transcription</keyword>
<evidence type="ECO:0000256" key="2">
    <source>
        <dbReference type="ARBA" id="ARBA00008925"/>
    </source>
</evidence>
<dbReference type="GO" id="GO:0001193">
    <property type="term" value="P:maintenance of transcriptional fidelity during transcription elongation by RNA polymerase II"/>
    <property type="evidence" value="ECO:0007669"/>
    <property type="project" value="TreeGrafter"/>
</dbReference>
<dbReference type="GO" id="GO:0008270">
    <property type="term" value="F:zinc ion binding"/>
    <property type="evidence" value="ECO:0007669"/>
    <property type="project" value="UniProtKB-KW"/>
</dbReference>
<dbReference type="SMART" id="SM00661">
    <property type="entry name" value="RPOL9"/>
    <property type="match status" value="1"/>
</dbReference>
<sequence length="228" mass="24811">MATPRSTASDEGAPSAPKKYEQVTFRFCSECSNMLYPKEDEVERKLQYTCRTCQYTEDAQSSCVFRNILNNSSGETAGVTQDVSSDPTVSALWPIMCLCCGVPIYCGICGVASPDLSPSAHRETDHGDDSSMGMCQFNLDCGFCDADPYAEYDEEGDLTYASSDADTHSDIHSDVSEGCCSDGAKKLPRSNKNCPRCNHDEAVFFQSQERSAETGMVSSVLSRLLAPD</sequence>
<dbReference type="GO" id="GO:0006283">
    <property type="term" value="P:transcription-coupled nucleotide-excision repair"/>
    <property type="evidence" value="ECO:0007669"/>
    <property type="project" value="TreeGrafter"/>
</dbReference>
<keyword evidence="8" id="KW-0862">Zinc</keyword>
<accession>A0A084B4K7</accession>
<feature type="domain" description="TFIIS-type" evidence="13">
    <location>
        <begin position="190"/>
        <end position="228"/>
    </location>
</feature>
<dbReference type="OrthoDB" id="282270at2759"/>
<evidence type="ECO:0000256" key="10">
    <source>
        <dbReference type="ARBA" id="ARBA00023242"/>
    </source>
</evidence>
<evidence type="ECO:0000256" key="1">
    <source>
        <dbReference type="ARBA" id="ARBA00004604"/>
    </source>
</evidence>
<name>A0A084B4K7_STACB</name>
<keyword evidence="7 12" id="KW-0863">Zinc-finger</keyword>
<dbReference type="HOGENOM" id="CLU_093932_2_1_1"/>
<keyword evidence="15" id="KW-1185">Reference proteome</keyword>
<dbReference type="SUPFAM" id="SSF57783">
    <property type="entry name" value="Zinc beta-ribbon"/>
    <property type="match status" value="2"/>
</dbReference>
<evidence type="ECO:0000256" key="12">
    <source>
        <dbReference type="PROSITE-ProRule" id="PRU00472"/>
    </source>
</evidence>
<organism evidence="14 15">
    <name type="scientific">Stachybotrys chartarum (strain CBS 109288 / IBT 7711)</name>
    <name type="common">Toxic black mold</name>
    <name type="synonym">Stilbospora chartarum</name>
    <dbReference type="NCBI Taxonomy" id="1280523"/>
    <lineage>
        <taxon>Eukaryota</taxon>
        <taxon>Fungi</taxon>
        <taxon>Dikarya</taxon>
        <taxon>Ascomycota</taxon>
        <taxon>Pezizomycotina</taxon>
        <taxon>Sordariomycetes</taxon>
        <taxon>Hypocreomycetidae</taxon>
        <taxon>Hypocreales</taxon>
        <taxon>Stachybotryaceae</taxon>
        <taxon>Stachybotrys</taxon>
    </lineage>
</organism>
<dbReference type="InterPro" id="IPR001222">
    <property type="entry name" value="Znf_TFIIS"/>
</dbReference>
<evidence type="ECO:0000259" key="13">
    <source>
        <dbReference type="PROSITE" id="PS51133"/>
    </source>
</evidence>
<dbReference type="PROSITE" id="PS51133">
    <property type="entry name" value="ZF_TFIIS_2"/>
    <property type="match status" value="1"/>
</dbReference>
<evidence type="ECO:0000256" key="3">
    <source>
        <dbReference type="ARBA" id="ARBA00011730"/>
    </source>
</evidence>
<keyword evidence="6" id="KW-0479">Metal-binding</keyword>
<dbReference type="Pfam" id="PF02150">
    <property type="entry name" value="Zn_ribbon_RPB9"/>
    <property type="match status" value="1"/>
</dbReference>
<dbReference type="GO" id="GO:0003899">
    <property type="term" value="F:DNA-directed RNA polymerase activity"/>
    <property type="evidence" value="ECO:0007669"/>
    <property type="project" value="InterPro"/>
</dbReference>
<dbReference type="Pfam" id="PF01096">
    <property type="entry name" value="Zn_ribbon_TFIIS"/>
    <property type="match status" value="1"/>
</dbReference>
<dbReference type="FunFam" id="2.20.25.10:FF:000008">
    <property type="entry name" value="DNA-directed RNA polymerase II subunit RPB9"/>
    <property type="match status" value="1"/>
</dbReference>
<evidence type="ECO:0000256" key="5">
    <source>
        <dbReference type="ARBA" id="ARBA00022478"/>
    </source>
</evidence>
<dbReference type="GO" id="GO:0006367">
    <property type="term" value="P:transcription initiation at RNA polymerase II promoter"/>
    <property type="evidence" value="ECO:0007669"/>
    <property type="project" value="TreeGrafter"/>
</dbReference>
<dbReference type="GO" id="GO:0005665">
    <property type="term" value="C:RNA polymerase II, core complex"/>
    <property type="evidence" value="ECO:0007669"/>
    <property type="project" value="TreeGrafter"/>
</dbReference>
<dbReference type="PANTHER" id="PTHR11239">
    <property type="entry name" value="DNA-DIRECTED RNA POLYMERASE"/>
    <property type="match status" value="1"/>
</dbReference>
<dbReference type="Gene3D" id="2.20.25.10">
    <property type="match status" value="2"/>
</dbReference>
<evidence type="ECO:0000313" key="14">
    <source>
        <dbReference type="EMBL" id="KEY72486.1"/>
    </source>
</evidence>
<dbReference type="InterPro" id="IPR012164">
    <property type="entry name" value="Rpa12/Rpb9/Rpc10/TFS"/>
</dbReference>
<comment type="subunit">
    <text evidence="3">Component of the RNA polymerase II (Pol II) complex consisting of 12 subunits.</text>
</comment>
<evidence type="ECO:0000256" key="7">
    <source>
        <dbReference type="ARBA" id="ARBA00022771"/>
    </source>
</evidence>
<dbReference type="EMBL" id="KL648087">
    <property type="protein sequence ID" value="KEY72486.1"/>
    <property type="molecule type" value="Genomic_DNA"/>
</dbReference>
<evidence type="ECO:0000256" key="9">
    <source>
        <dbReference type="ARBA" id="ARBA00023163"/>
    </source>
</evidence>
<reference evidence="14 15" key="1">
    <citation type="journal article" date="2014" name="BMC Genomics">
        <title>Comparative genome sequencing reveals chemotype-specific gene clusters in the toxigenic black mold Stachybotrys.</title>
        <authorList>
            <person name="Semeiks J."/>
            <person name="Borek D."/>
            <person name="Otwinowski Z."/>
            <person name="Grishin N.V."/>
        </authorList>
    </citation>
    <scope>NUCLEOTIDE SEQUENCE [LARGE SCALE GENOMIC DNA]</scope>
    <source>
        <strain evidence="15">CBS 109288 / IBT 7711</strain>
    </source>
</reference>
<dbReference type="GO" id="GO:0003676">
    <property type="term" value="F:nucleic acid binding"/>
    <property type="evidence" value="ECO:0007669"/>
    <property type="project" value="InterPro"/>
</dbReference>
<evidence type="ECO:0000256" key="4">
    <source>
        <dbReference type="ARBA" id="ARBA00015926"/>
    </source>
</evidence>
<dbReference type="GO" id="GO:0005730">
    <property type="term" value="C:nucleolus"/>
    <property type="evidence" value="ECO:0007669"/>
    <property type="project" value="UniProtKB-SubCell"/>
</dbReference>
<dbReference type="Proteomes" id="UP000028045">
    <property type="component" value="Unassembled WGS sequence"/>
</dbReference>
<proteinExistence type="inferred from homology"/>
<dbReference type="AlphaFoldDB" id="A0A084B4K7"/>